<dbReference type="GO" id="GO:0016758">
    <property type="term" value="F:hexosyltransferase activity"/>
    <property type="evidence" value="ECO:0007669"/>
    <property type="project" value="TreeGrafter"/>
</dbReference>
<keyword evidence="2" id="KW-0808">Transferase</keyword>
<dbReference type="AlphaFoldDB" id="A0A1G1X219"/>
<sequence>MRKLQPFHSSHNIGGVDCDFPSKEELLDYLDAAISPPHMRGSLPAGQAGERGSGGSLAHIITLNAEMVVEAQSNEQFKDIINSAEIVIPDGSSILWAREYLKQRRRASSTLGVLPLTPSVFPALSLVKFFFSNQQPITGVDTMFDICEIMEKKNGAVYLLGGKPEEVQRTAIVLRKKYPMLNVSITPSSSPFVRGRERALPLLTKEGLGEVSAIFVALGSPKQSLWIEDTRNLLENAGVNIAMGVGGAFAMIADTLPRAPKWMRRHHIEWLWRLTLEPKRIKRIWNAVVVFPKLVYKNTR</sequence>
<dbReference type="Proteomes" id="UP000177528">
    <property type="component" value="Unassembled WGS sequence"/>
</dbReference>
<dbReference type="InterPro" id="IPR004629">
    <property type="entry name" value="WecG_TagA_CpsF"/>
</dbReference>
<dbReference type="PANTHER" id="PTHR34136">
    <property type="match status" value="1"/>
</dbReference>
<name>A0A1G1X219_9BACT</name>
<gene>
    <name evidence="3" type="ORF">A3D99_02235</name>
</gene>
<evidence type="ECO:0000313" key="3">
    <source>
        <dbReference type="EMBL" id="OGY34052.1"/>
    </source>
</evidence>
<evidence type="ECO:0008006" key="5">
    <source>
        <dbReference type="Google" id="ProtNLM"/>
    </source>
</evidence>
<dbReference type="EMBL" id="MHHR01000023">
    <property type="protein sequence ID" value="OGY34052.1"/>
    <property type="molecule type" value="Genomic_DNA"/>
</dbReference>
<dbReference type="Pfam" id="PF03808">
    <property type="entry name" value="Glyco_tran_WecG"/>
    <property type="match status" value="1"/>
</dbReference>
<proteinExistence type="predicted"/>
<keyword evidence="1" id="KW-0328">Glycosyltransferase</keyword>
<reference evidence="3 4" key="1">
    <citation type="journal article" date="2016" name="Nat. Commun.">
        <title>Thousands of microbial genomes shed light on interconnected biogeochemical processes in an aquifer system.</title>
        <authorList>
            <person name="Anantharaman K."/>
            <person name="Brown C.T."/>
            <person name="Hug L.A."/>
            <person name="Sharon I."/>
            <person name="Castelle C.J."/>
            <person name="Probst A.J."/>
            <person name="Thomas B.C."/>
            <person name="Singh A."/>
            <person name="Wilkins M.J."/>
            <person name="Karaoz U."/>
            <person name="Brodie E.L."/>
            <person name="Williams K.H."/>
            <person name="Hubbard S.S."/>
            <person name="Banfield J.F."/>
        </authorList>
    </citation>
    <scope>NUCLEOTIDE SEQUENCE [LARGE SCALE GENOMIC DNA]</scope>
</reference>
<evidence type="ECO:0000256" key="2">
    <source>
        <dbReference type="ARBA" id="ARBA00022679"/>
    </source>
</evidence>
<accession>A0A1G1X219</accession>
<dbReference type="PANTHER" id="PTHR34136:SF1">
    <property type="entry name" value="UDP-N-ACETYL-D-MANNOSAMINURONIC ACID TRANSFERASE"/>
    <property type="match status" value="1"/>
</dbReference>
<protein>
    <recommendedName>
        <fullName evidence="5">Glycosyltransferase</fullName>
    </recommendedName>
</protein>
<dbReference type="CDD" id="cd06533">
    <property type="entry name" value="Glyco_transf_WecG_TagA"/>
    <property type="match status" value="1"/>
</dbReference>
<evidence type="ECO:0000313" key="4">
    <source>
        <dbReference type="Proteomes" id="UP000177528"/>
    </source>
</evidence>
<dbReference type="NCBIfam" id="TIGR00696">
    <property type="entry name" value="wecG_tagA_cpsF"/>
    <property type="match status" value="1"/>
</dbReference>
<evidence type="ECO:0000256" key="1">
    <source>
        <dbReference type="ARBA" id="ARBA00022676"/>
    </source>
</evidence>
<comment type="caution">
    <text evidence="3">The sequence shown here is derived from an EMBL/GenBank/DDBJ whole genome shotgun (WGS) entry which is preliminary data.</text>
</comment>
<organism evidence="3 4">
    <name type="scientific">Candidatus Andersenbacteria bacterium RIFCSPHIGHO2_12_FULL_45_11</name>
    <dbReference type="NCBI Taxonomy" id="1797281"/>
    <lineage>
        <taxon>Bacteria</taxon>
        <taxon>Candidatus Anderseniibacteriota</taxon>
    </lineage>
</organism>